<keyword evidence="3" id="KW-1185">Reference proteome</keyword>
<evidence type="ECO:0000313" key="3">
    <source>
        <dbReference type="Proteomes" id="UP000828251"/>
    </source>
</evidence>
<reference evidence="2 3" key="1">
    <citation type="journal article" date="2021" name="Plant Biotechnol. J.">
        <title>Multi-omics assisted identification of the key and species-specific regulatory components of drought-tolerant mechanisms in Gossypium stocksii.</title>
        <authorList>
            <person name="Yu D."/>
            <person name="Ke L."/>
            <person name="Zhang D."/>
            <person name="Wu Y."/>
            <person name="Sun Y."/>
            <person name="Mei J."/>
            <person name="Sun J."/>
            <person name="Sun Y."/>
        </authorList>
    </citation>
    <scope>NUCLEOTIDE SEQUENCE [LARGE SCALE GENOMIC DNA]</scope>
    <source>
        <strain evidence="3">cv. E1</strain>
        <tissue evidence="2">Leaf</tissue>
    </source>
</reference>
<dbReference type="Pfam" id="PF13963">
    <property type="entry name" value="Transpos_assoc"/>
    <property type="match status" value="1"/>
</dbReference>
<organism evidence="2 3">
    <name type="scientific">Gossypium stocksii</name>
    <dbReference type="NCBI Taxonomy" id="47602"/>
    <lineage>
        <taxon>Eukaryota</taxon>
        <taxon>Viridiplantae</taxon>
        <taxon>Streptophyta</taxon>
        <taxon>Embryophyta</taxon>
        <taxon>Tracheophyta</taxon>
        <taxon>Spermatophyta</taxon>
        <taxon>Magnoliopsida</taxon>
        <taxon>eudicotyledons</taxon>
        <taxon>Gunneridae</taxon>
        <taxon>Pentapetalae</taxon>
        <taxon>rosids</taxon>
        <taxon>malvids</taxon>
        <taxon>Malvales</taxon>
        <taxon>Malvaceae</taxon>
        <taxon>Malvoideae</taxon>
        <taxon>Gossypium</taxon>
    </lineage>
</organism>
<protein>
    <recommendedName>
        <fullName evidence="1">Transposase-associated domain-containing protein</fullName>
    </recommendedName>
</protein>
<comment type="caution">
    <text evidence="2">The sequence shown here is derived from an EMBL/GenBank/DDBJ whole genome shotgun (WGS) entry which is preliminary data.</text>
</comment>
<dbReference type="AlphaFoldDB" id="A0A9D3VTJ9"/>
<dbReference type="EMBL" id="JAIQCV010000006">
    <property type="protein sequence ID" value="KAH1092343.1"/>
    <property type="molecule type" value="Genomic_DNA"/>
</dbReference>
<dbReference type="OrthoDB" id="1000879at2759"/>
<evidence type="ECO:0000313" key="2">
    <source>
        <dbReference type="EMBL" id="KAH1092343.1"/>
    </source>
</evidence>
<accession>A0A9D3VTJ9</accession>
<gene>
    <name evidence="2" type="ORF">J1N35_019600</name>
</gene>
<name>A0A9D3VTJ9_9ROSI</name>
<dbReference type="Proteomes" id="UP000828251">
    <property type="component" value="Unassembled WGS sequence"/>
</dbReference>
<feature type="domain" description="Transposase-associated" evidence="1">
    <location>
        <begin position="3"/>
        <end position="66"/>
    </location>
</feature>
<sequence length="159" mass="18560">MDKSWMNLSRVSNDYQNRVQTFLNFAFQNASQENMILCPCKKCSNINWHFREVIYEHLIVDGFIRGAYYQSIREHDMEGMLRDAFNMRSHGLQSFSPYFITSDDCNLGGNAFTETGRSAPDEEPNGEAAKFYKLINEMNEKLYEGSKYSKYPSAFIFFT</sequence>
<evidence type="ECO:0000259" key="1">
    <source>
        <dbReference type="Pfam" id="PF13963"/>
    </source>
</evidence>
<proteinExistence type="predicted"/>
<dbReference type="InterPro" id="IPR029480">
    <property type="entry name" value="Transpos_assoc"/>
</dbReference>